<evidence type="ECO:0000256" key="2">
    <source>
        <dbReference type="ARBA" id="ARBA00023125"/>
    </source>
</evidence>
<dbReference type="PANTHER" id="PTHR44846">
    <property type="entry name" value="MANNOSYL-D-GLYCERATE TRANSPORT/METABOLISM SYSTEM REPRESSOR MNGR-RELATED"/>
    <property type="match status" value="1"/>
</dbReference>
<gene>
    <name evidence="5" type="ORF">FEZ08_06995</name>
</gene>
<dbReference type="PROSITE" id="PS50949">
    <property type="entry name" value="HTH_GNTR"/>
    <property type="match status" value="1"/>
</dbReference>
<dbReference type="SUPFAM" id="SSF64288">
    <property type="entry name" value="Chorismate lyase-like"/>
    <property type="match status" value="1"/>
</dbReference>
<dbReference type="InterPro" id="IPR000524">
    <property type="entry name" value="Tscrpt_reg_HTH_GntR"/>
</dbReference>
<evidence type="ECO:0000313" key="5">
    <source>
        <dbReference type="EMBL" id="TLG73871.1"/>
    </source>
</evidence>
<proteinExistence type="predicted"/>
<dbReference type="OrthoDB" id="457376at2"/>
<dbReference type="GO" id="GO:0003677">
    <property type="term" value="F:DNA binding"/>
    <property type="evidence" value="ECO:0007669"/>
    <property type="project" value="UniProtKB-KW"/>
</dbReference>
<keyword evidence="1" id="KW-0805">Transcription regulation</keyword>
<dbReference type="GO" id="GO:0045892">
    <property type="term" value="P:negative regulation of DNA-templated transcription"/>
    <property type="evidence" value="ECO:0007669"/>
    <property type="project" value="TreeGrafter"/>
</dbReference>
<accession>A0A5R8QBB8</accession>
<dbReference type="Pfam" id="PF07702">
    <property type="entry name" value="UTRA"/>
    <property type="match status" value="1"/>
</dbReference>
<dbReference type="SMART" id="SM00866">
    <property type="entry name" value="UTRA"/>
    <property type="match status" value="1"/>
</dbReference>
<evidence type="ECO:0000256" key="3">
    <source>
        <dbReference type="ARBA" id="ARBA00023163"/>
    </source>
</evidence>
<dbReference type="CDD" id="cd07377">
    <property type="entry name" value="WHTH_GntR"/>
    <property type="match status" value="1"/>
</dbReference>
<dbReference type="SMART" id="SM00345">
    <property type="entry name" value="HTH_GNTR"/>
    <property type="match status" value="1"/>
</dbReference>
<dbReference type="FunCoup" id="A0A5R8QBB8">
    <property type="interactions" value="67"/>
</dbReference>
<dbReference type="GO" id="GO:0003700">
    <property type="term" value="F:DNA-binding transcription factor activity"/>
    <property type="evidence" value="ECO:0007669"/>
    <property type="project" value="InterPro"/>
</dbReference>
<name>A0A5R8QBB8_9FIRM</name>
<sequence length="248" mass="29043">MKELLLKRNPKKPAYKEIAEVIIHNLNEGIWKVTTPIPSEVELAKFFGVSRMTARHAIDRLVSRGYLYRIKGSGTFVNNLRYEKAIYGLTSFSEEIREKGMKPGSKIIEFERCPAEDRVAEKLMIQPDEEIFRVVRVRTADARPMAIEVAHLPVSIFPKLTKKIFKASLYDYIEQDLKLEIDYSIQNIEATLADYEQAQLLDINEKDALLKIELLTFFDNGRVFEFVESFYRADRYKFQQPAYRKYIR</sequence>
<dbReference type="Gene3D" id="1.10.10.10">
    <property type="entry name" value="Winged helix-like DNA-binding domain superfamily/Winged helix DNA-binding domain"/>
    <property type="match status" value="1"/>
</dbReference>
<organism evidence="5 6">
    <name type="scientific">Culicoidibacter larvae</name>
    <dbReference type="NCBI Taxonomy" id="2579976"/>
    <lineage>
        <taxon>Bacteria</taxon>
        <taxon>Bacillati</taxon>
        <taxon>Bacillota</taxon>
        <taxon>Culicoidibacteria</taxon>
        <taxon>Culicoidibacterales</taxon>
        <taxon>Culicoidibacteraceae</taxon>
        <taxon>Culicoidibacter</taxon>
    </lineage>
</organism>
<dbReference type="EMBL" id="VBWP01000005">
    <property type="protein sequence ID" value="TLG73871.1"/>
    <property type="molecule type" value="Genomic_DNA"/>
</dbReference>
<evidence type="ECO:0000259" key="4">
    <source>
        <dbReference type="PROSITE" id="PS50949"/>
    </source>
</evidence>
<comment type="caution">
    <text evidence="5">The sequence shown here is derived from an EMBL/GenBank/DDBJ whole genome shotgun (WGS) entry which is preliminary data.</text>
</comment>
<dbReference type="InParanoid" id="A0A5R8QBB8"/>
<dbReference type="Gene3D" id="3.40.1410.10">
    <property type="entry name" value="Chorismate lyase-like"/>
    <property type="match status" value="1"/>
</dbReference>
<dbReference type="Proteomes" id="UP000306912">
    <property type="component" value="Unassembled WGS sequence"/>
</dbReference>
<keyword evidence="2" id="KW-0238">DNA-binding</keyword>
<dbReference type="InterPro" id="IPR050679">
    <property type="entry name" value="Bact_HTH_transcr_reg"/>
</dbReference>
<dbReference type="InterPro" id="IPR011663">
    <property type="entry name" value="UTRA"/>
</dbReference>
<keyword evidence="6" id="KW-1185">Reference proteome</keyword>
<evidence type="ECO:0000256" key="1">
    <source>
        <dbReference type="ARBA" id="ARBA00023015"/>
    </source>
</evidence>
<dbReference type="PANTHER" id="PTHR44846:SF1">
    <property type="entry name" value="MANNOSYL-D-GLYCERATE TRANSPORT_METABOLISM SYSTEM REPRESSOR MNGR-RELATED"/>
    <property type="match status" value="1"/>
</dbReference>
<keyword evidence="3" id="KW-0804">Transcription</keyword>
<protein>
    <submittedName>
        <fullName evidence="5">GntR family transcriptional regulator</fullName>
    </submittedName>
</protein>
<dbReference type="PRINTS" id="PR00035">
    <property type="entry name" value="HTHGNTR"/>
</dbReference>
<dbReference type="AlphaFoldDB" id="A0A5R8QBB8"/>
<reference evidence="5 6" key="1">
    <citation type="submission" date="2019-05" db="EMBL/GenBank/DDBJ databases">
        <title>Culicoidintestinum kansasii gen. nov., sp. nov. from the gastrointestinal tract of the biting midge, Culicoides sonorensis.</title>
        <authorList>
            <person name="Neupane S."/>
            <person name="Ghosh A."/>
            <person name="Gunther S."/>
            <person name="Martin K."/>
            <person name="Zurek L."/>
        </authorList>
    </citation>
    <scope>NUCLEOTIDE SEQUENCE [LARGE SCALE GENOMIC DNA]</scope>
    <source>
        <strain evidence="5 6">CS-1</strain>
    </source>
</reference>
<dbReference type="InterPro" id="IPR036390">
    <property type="entry name" value="WH_DNA-bd_sf"/>
</dbReference>
<dbReference type="FunFam" id="1.10.10.10:FF:000079">
    <property type="entry name" value="GntR family transcriptional regulator"/>
    <property type="match status" value="1"/>
</dbReference>
<dbReference type="SUPFAM" id="SSF46785">
    <property type="entry name" value="Winged helix' DNA-binding domain"/>
    <property type="match status" value="1"/>
</dbReference>
<dbReference type="InterPro" id="IPR028978">
    <property type="entry name" value="Chorismate_lyase_/UTRA_dom_sf"/>
</dbReference>
<feature type="domain" description="HTH gntR-type" evidence="4">
    <location>
        <begin position="12"/>
        <end position="80"/>
    </location>
</feature>
<dbReference type="Pfam" id="PF00392">
    <property type="entry name" value="GntR"/>
    <property type="match status" value="1"/>
</dbReference>
<dbReference type="InterPro" id="IPR036388">
    <property type="entry name" value="WH-like_DNA-bd_sf"/>
</dbReference>
<evidence type="ECO:0000313" key="6">
    <source>
        <dbReference type="Proteomes" id="UP000306912"/>
    </source>
</evidence>